<evidence type="ECO:0000256" key="8">
    <source>
        <dbReference type="SAM" id="Phobius"/>
    </source>
</evidence>
<evidence type="ECO:0000259" key="10">
    <source>
        <dbReference type="Pfam" id="PF18139"/>
    </source>
</evidence>
<gene>
    <name evidence="12" type="ORF">OS493_012008</name>
</gene>
<dbReference type="Proteomes" id="UP001163046">
    <property type="component" value="Unassembled WGS sequence"/>
</dbReference>
<dbReference type="InterPro" id="IPR041491">
    <property type="entry name" value="TRPM_SLOG"/>
</dbReference>
<evidence type="ECO:0000256" key="3">
    <source>
        <dbReference type="ARBA" id="ARBA00022692"/>
    </source>
</evidence>
<dbReference type="InterPro" id="IPR050927">
    <property type="entry name" value="TRPM"/>
</dbReference>
<keyword evidence="2" id="KW-0813">Transport</keyword>
<dbReference type="GO" id="GO:0099604">
    <property type="term" value="F:ligand-gated calcium channel activity"/>
    <property type="evidence" value="ECO:0007669"/>
    <property type="project" value="TreeGrafter"/>
</dbReference>
<keyword evidence="4 8" id="KW-1133">Transmembrane helix</keyword>
<evidence type="ECO:0000256" key="4">
    <source>
        <dbReference type="ARBA" id="ARBA00022989"/>
    </source>
</evidence>
<organism evidence="12 13">
    <name type="scientific">Desmophyllum pertusum</name>
    <dbReference type="NCBI Taxonomy" id="174260"/>
    <lineage>
        <taxon>Eukaryota</taxon>
        <taxon>Metazoa</taxon>
        <taxon>Cnidaria</taxon>
        <taxon>Anthozoa</taxon>
        <taxon>Hexacorallia</taxon>
        <taxon>Scleractinia</taxon>
        <taxon>Caryophylliina</taxon>
        <taxon>Caryophylliidae</taxon>
        <taxon>Desmophyllum</taxon>
    </lineage>
</organism>
<feature type="transmembrane region" description="Helical" evidence="8">
    <location>
        <begin position="1054"/>
        <end position="1071"/>
    </location>
</feature>
<feature type="transmembrane region" description="Helical" evidence="8">
    <location>
        <begin position="874"/>
        <end position="893"/>
    </location>
</feature>
<sequence length="1284" mass="146185">MQPAQDSCVIKPKGRRFSTAHARRRARVYSNSIKREFLEEQSADELRISHESSLGTGSAAFLQGLLCDADGNLKGWDQYAIQNSDWIYKTFKRKECIRHVGDEKNPGLCCCGRPENQHGKLTTVQEENEELEIANDAAEECADSDNSQPEDEVFNGTNERLKLVQSQGLPSLVKTSGYVQQKTGGRKTAAKGWSPKEDVKEFPTNGFGHIKFANAYNSSLKPAKYIRLSDNTKPELTLELMVRQWKLKKPDIVISIHGGLKNFKLDPHHKEIFNRGLIKAAKTTNCGAWIITGGVNLGVMKAVGQAVQEGQSMQWGGLSSHRRIRCIGIATWGYVERNEHLISPLEGKGCYPATYRVEHSFQRGKPVSLNPDHTHFLLVDDGTQGQCGAKEVQFRARLERVIADKPNIQRQKFGFGVPVVTVVLEGGEDALKAVKESVKHGIPAVIVEGTRRAADILAFAHHNCECLSGFRRVKEDQLPRLKAKIEESFPNFAEDEKHVQKIIDIVNSCVYDERLITVYKIDEKNNLDLDLAILSALLKAQGACNVDSLNSDCGCRIDSLGQGSSQMDQLKLALTWNRVDVAEDKIFTPDTDWPSGSLDEIMMDALQMDRVDFVKLFLANGVSMRDFLTVPRLRRLYNSAEPGSHLYSLLTNIAGVSDAPYSLKDIGVLIEELVGAYYEPLYLVDTPHTNTLAARVAGLFGAVPNVDGEGGVLSPSVKFQPSDTNGRVQVAHNATRFEKPFRELFLWAVLMNRYELARFMWEKGEEAVSDALAACRLFHVMHEQVEDDYYEIRTELKQHAVEFENLAIGVLDECYDEDEVLAEMLIEREIPKWGGMCALNLAAAAQGERFLAHPCCQSSLNSIWKSRGMPGVPYWKVILGVICPLLILKIVFYDEENHKWSVPMWKKLVIFYNAPISKFWAHVGMHLCFLGLYAFVILFSFHKPWPSVYEIVLLCWVGVIIMDEIRQVIHQETTTIKSKLELYFNTSVNIVDSFANTIFLISFVLRFFEVTWEAARVLYCINFVIFSFRLFRVYFVSGYLGPKIIMIKRMLADVMMWLCLLLVFVCSYGVFRQALFFANKEPYWGVINDLFYKPYWHVYGELFVDQEPEEGKLTTGEIPLHDGNHLKWIHRILMGGYLLITNVLLINLLIAIFSNVFNEVEVNSYQIWKYQYYYLVMEYNKQPPLAPPFAIIFHLVEFVRWLGKKCRKPNKVTPNFTAEDLELLRLFEIESAANYRQRVEEQKRTGTEERIRKTNERVEHLVKKVTEMQETLQLHLTNSNGDSQ</sequence>
<keyword evidence="3 8" id="KW-0812">Transmembrane</keyword>
<protein>
    <submittedName>
        <fullName evidence="12">Uncharacterized protein</fullName>
    </submittedName>
</protein>
<keyword evidence="7" id="KW-0407">Ion channel</keyword>
<dbReference type="Pfam" id="PF25508">
    <property type="entry name" value="TRPM2"/>
    <property type="match status" value="1"/>
</dbReference>
<dbReference type="OrthoDB" id="301415at2759"/>
<keyword evidence="5" id="KW-0406">Ion transport</keyword>
<evidence type="ECO:0000256" key="2">
    <source>
        <dbReference type="ARBA" id="ARBA00022448"/>
    </source>
</evidence>
<comment type="caution">
    <text evidence="12">The sequence shown here is derived from an EMBL/GenBank/DDBJ whole genome shotgun (WGS) entry which is preliminary data.</text>
</comment>
<evidence type="ECO:0000259" key="11">
    <source>
        <dbReference type="Pfam" id="PF25508"/>
    </source>
</evidence>
<evidence type="ECO:0000256" key="5">
    <source>
        <dbReference type="ARBA" id="ARBA00023065"/>
    </source>
</evidence>
<dbReference type="EMBL" id="MU825401">
    <property type="protein sequence ID" value="KAJ7392349.1"/>
    <property type="molecule type" value="Genomic_DNA"/>
</dbReference>
<reference evidence="12" key="1">
    <citation type="submission" date="2023-01" db="EMBL/GenBank/DDBJ databases">
        <title>Genome assembly of the deep-sea coral Lophelia pertusa.</title>
        <authorList>
            <person name="Herrera S."/>
            <person name="Cordes E."/>
        </authorList>
    </citation>
    <scope>NUCLEOTIDE SEQUENCE</scope>
    <source>
        <strain evidence="12">USNM1676648</strain>
        <tissue evidence="12">Polyp</tissue>
    </source>
</reference>
<dbReference type="InterPro" id="IPR057366">
    <property type="entry name" value="TRPM-like"/>
</dbReference>
<evidence type="ECO:0000313" key="13">
    <source>
        <dbReference type="Proteomes" id="UP001163046"/>
    </source>
</evidence>
<keyword evidence="13" id="KW-1185">Reference proteome</keyword>
<feature type="domain" description="Ion transport" evidence="9">
    <location>
        <begin position="918"/>
        <end position="1162"/>
    </location>
</feature>
<dbReference type="Pfam" id="PF00520">
    <property type="entry name" value="Ion_trans"/>
    <property type="match status" value="1"/>
</dbReference>
<name>A0A9X0A665_9CNID</name>
<evidence type="ECO:0000313" key="12">
    <source>
        <dbReference type="EMBL" id="KAJ7392349.1"/>
    </source>
</evidence>
<feature type="transmembrane region" description="Helical" evidence="8">
    <location>
        <begin position="982"/>
        <end position="1005"/>
    </location>
</feature>
<keyword evidence="6 8" id="KW-0472">Membrane</keyword>
<comment type="subcellular location">
    <subcellularLocation>
        <location evidence="1">Membrane</location>
        <topology evidence="1">Multi-pass membrane protein</topology>
    </subcellularLocation>
</comment>
<feature type="domain" description="TRPM-like" evidence="11">
    <location>
        <begin position="585"/>
        <end position="853"/>
    </location>
</feature>
<dbReference type="GO" id="GO:0005886">
    <property type="term" value="C:plasma membrane"/>
    <property type="evidence" value="ECO:0007669"/>
    <property type="project" value="TreeGrafter"/>
</dbReference>
<evidence type="ECO:0000259" key="9">
    <source>
        <dbReference type="Pfam" id="PF00520"/>
    </source>
</evidence>
<feature type="transmembrane region" description="Helical" evidence="8">
    <location>
        <begin position="1137"/>
        <end position="1157"/>
    </location>
</feature>
<dbReference type="InterPro" id="IPR005821">
    <property type="entry name" value="Ion_trans_dom"/>
</dbReference>
<feature type="transmembrane region" description="Helical" evidence="8">
    <location>
        <begin position="1017"/>
        <end position="1034"/>
    </location>
</feature>
<evidence type="ECO:0000256" key="7">
    <source>
        <dbReference type="ARBA" id="ARBA00023303"/>
    </source>
</evidence>
<dbReference type="PANTHER" id="PTHR13800">
    <property type="entry name" value="TRANSIENT RECEPTOR POTENTIAL CATION CHANNEL, SUBFAMILY M, MEMBER 6"/>
    <property type="match status" value="1"/>
</dbReference>
<evidence type="ECO:0000256" key="1">
    <source>
        <dbReference type="ARBA" id="ARBA00004141"/>
    </source>
</evidence>
<dbReference type="Pfam" id="PF18139">
    <property type="entry name" value="LSDAT_euk"/>
    <property type="match status" value="1"/>
</dbReference>
<dbReference type="PANTHER" id="PTHR13800:SF12">
    <property type="entry name" value="TRANSIENT RECEPTOR POTENTIAL CATION CHANNEL SUBFAMILY M MEMBER-LIKE 2"/>
    <property type="match status" value="1"/>
</dbReference>
<feature type="transmembrane region" description="Helical" evidence="8">
    <location>
        <begin position="946"/>
        <end position="962"/>
    </location>
</feature>
<feature type="transmembrane region" description="Helical" evidence="8">
    <location>
        <begin position="919"/>
        <end position="939"/>
    </location>
</feature>
<accession>A0A9X0A665</accession>
<evidence type="ECO:0000256" key="6">
    <source>
        <dbReference type="ARBA" id="ARBA00023136"/>
    </source>
</evidence>
<feature type="domain" description="TRPM SLOG" evidence="10">
    <location>
        <begin position="223"/>
        <end position="509"/>
    </location>
</feature>
<proteinExistence type="predicted"/>